<dbReference type="InterPro" id="IPR006530">
    <property type="entry name" value="YD"/>
</dbReference>
<evidence type="ECO:0000256" key="3">
    <source>
        <dbReference type="ARBA" id="ARBA00022737"/>
    </source>
</evidence>
<name>A0A2H0LRA3_9BACT</name>
<dbReference type="SUPFAM" id="SSF69318">
    <property type="entry name" value="Integrin alpha N-terminal domain"/>
    <property type="match status" value="1"/>
</dbReference>
<feature type="domain" description="Insecticide toxin TcdB middle/N-terminal" evidence="5">
    <location>
        <begin position="681"/>
        <end position="821"/>
    </location>
</feature>
<dbReference type="Gene3D" id="2.180.10.10">
    <property type="entry name" value="RHS repeat-associated core"/>
    <property type="match status" value="2"/>
</dbReference>
<evidence type="ECO:0000313" key="8">
    <source>
        <dbReference type="Proteomes" id="UP000230859"/>
    </source>
</evidence>
<dbReference type="InterPro" id="IPR028994">
    <property type="entry name" value="Integrin_alpha_N"/>
</dbReference>
<dbReference type="PANTHER" id="PTHR32305">
    <property type="match status" value="1"/>
</dbReference>
<dbReference type="EMBL" id="PCVY01000025">
    <property type="protein sequence ID" value="PIQ86908.1"/>
    <property type="molecule type" value="Genomic_DNA"/>
</dbReference>
<dbReference type="Pfam" id="PF03534">
    <property type="entry name" value="SpvB"/>
    <property type="match status" value="2"/>
</dbReference>
<dbReference type="InterPro" id="IPR003284">
    <property type="entry name" value="Sal_SpvB"/>
</dbReference>
<keyword evidence="2" id="KW-0964">Secreted</keyword>
<dbReference type="InterPro" id="IPR022045">
    <property type="entry name" value="TcdB_toxin_mid/N"/>
</dbReference>
<dbReference type="NCBIfam" id="TIGR01643">
    <property type="entry name" value="YD_repeat_2x"/>
    <property type="match status" value="2"/>
</dbReference>
<dbReference type="GO" id="GO:0005737">
    <property type="term" value="C:cytoplasm"/>
    <property type="evidence" value="ECO:0007669"/>
    <property type="project" value="InterPro"/>
</dbReference>
<organism evidence="7 8">
    <name type="scientific">Candidatus Abzuiibacterium crystallinum</name>
    <dbReference type="NCBI Taxonomy" id="1974748"/>
    <lineage>
        <taxon>Bacteria</taxon>
        <taxon>Pseudomonadati</taxon>
        <taxon>Candidatus Omnitrophota</taxon>
        <taxon>Candidatus Abzuiibacterium</taxon>
    </lineage>
</organism>
<evidence type="ECO:0000256" key="4">
    <source>
        <dbReference type="ARBA" id="ARBA00023026"/>
    </source>
</evidence>
<proteinExistence type="predicted"/>
<evidence type="ECO:0000259" key="6">
    <source>
        <dbReference type="Pfam" id="PF25023"/>
    </source>
</evidence>
<feature type="non-terminal residue" evidence="7">
    <location>
        <position position="1684"/>
    </location>
</feature>
<keyword evidence="4" id="KW-0843">Virulence</keyword>
<comment type="caution">
    <text evidence="7">The sequence shown here is derived from an EMBL/GenBank/DDBJ whole genome shotgun (WGS) entry which is preliminary data.</text>
</comment>
<keyword evidence="3" id="KW-0677">Repeat</keyword>
<evidence type="ECO:0000256" key="1">
    <source>
        <dbReference type="ARBA" id="ARBA00004613"/>
    </source>
</evidence>
<dbReference type="Proteomes" id="UP000230859">
    <property type="component" value="Unassembled WGS sequence"/>
</dbReference>
<gene>
    <name evidence="7" type="ORF">COV74_02900</name>
</gene>
<dbReference type="PANTHER" id="PTHR32305:SF15">
    <property type="entry name" value="PROTEIN RHSA-RELATED"/>
    <property type="match status" value="1"/>
</dbReference>
<dbReference type="GO" id="GO:0005576">
    <property type="term" value="C:extracellular region"/>
    <property type="evidence" value="ECO:0007669"/>
    <property type="project" value="UniProtKB-SubCell"/>
</dbReference>
<dbReference type="Pfam" id="PF25023">
    <property type="entry name" value="TEN_YD-shell"/>
    <property type="match status" value="1"/>
</dbReference>
<sequence>MKRWIAGIVIFTFLVTNLFQEAVGIDWQKAFASTIPNWYLPTSGSIGELSDAAGAVQSFQTDLFTGAATMSIPIFAPPGRRGLTPQVSLNYSSSSGNSLVGWGWSAPHDLIQRSTKFGPPAYNDEQDTFILSLQGVNSELVKVNTNEYHAKHENGEFLKIIYENGYWTIWNKSGTQFILGESPDRRITNQLGVFAWCLEKVKDTLGNTIEYIYEGEPGEDPGISRILYNGNEDHNFPATHAIEFEYESRPDELTSYISGAKSTTAKRLKQITLRVQGQAARHYHLAYEETPIVNRSRLISVQECGVDNQTCLPPTAFTYQNLENGFEEGVDWRQYSTDHNPISRISGDGETIATADLNGDGLPDRIKKTNDTTWQLHRNSGFSHNEPGIAWAPIQGGTGNWAAMRATSSGTSTYVNLIDMNSDGRLDRVVKGTGSNAGGSDGWAVQYNLGDGFGAEQYYGPVPTENRDIRVEGSTGSENDVFYTIWDTTDMNGDGFVDRVHRHTGSMWRVYFGNAAGFAVNPLDWGPIEGGNGDLVLESISSYDNDGRGTNDYVLSDLIDMNGDGLPDRVVAGKTNNAGGTTGFAVQYNNGRGFEPETYFGPTQYTKIRDEDRIGDYQDVMITVWDVIDMNADGLPDRVRKQSNSEWYVYFNTGRAFSETPVSWGPLNGSPDESAMRLFDTDTRNTLVELMDLNGDGLIDRVLSGALDSVWTVQLAKGLSPDLLKTIDNGRGGVTTITYTPSTEFYNAGSDGVPDLPFPVMVVTKVETQDGIGHTYTTTYDYADGNFDPTDREFRGFNRTRVFDVQGNYQATWFYQDDIFKGKPYLQESRDAGEKLYTQVWNTWKSSEPYPGVFFSYIEEVTNWLYDGNDTFKLSETLQLYDEYGNVIESINWGEVDDVNWDTPDGDEIRVKTQFAYNTDLWILDKPKHVETYDVDWNRLQESWFYYDDSSDFNTPPVKGNLTKKEELPKIGAQHLKTEMTYDEYGNLLTVKDARGLITTNQYDDSYHLYLTRVTNMLGHAQEFAYDPLIAQITQSTDPNGQVSRTIYDALGRTMKTISPLDTESAPTQAVCYDDVSIPNKVITNVKAKTDAGNLNDPCSRQQGDYLTSYSFMDGLGRELERRSPAENWNQQIVTGYVTFDERGQIKKQYAPYSADFSDQYLAPPADFPHVIFHYDPAGRRVQTQFPFDLNDPNDDTYITVVYDDFIKTVTDQNGHQKRYTQDVYGNLVKVEEFNEGETYETAYQYDPLGRLIQTTDDHGNETHVTYDMLGRKLTMQDPDMGYWTYTYDNNGNLKTQTDALNQTMTFDYDELNRLVKKTYPDFSEINYTYDACEPQTCGGFEGDVYGTGRLLKVDDLSSIHIFRYDALGRVTQDQKSLDDGYDYSFTRIYDPLGRVTSLEYPDGEILALTFNGMGEAETLTLINADQSQTPLITEVIYNPSAQLAKIVYGNGVETEYFYDPQTLRLSHLVTEDAQHIPLQNLEYQFDAAGNVLNMIDAVNTNTQTFQYDDIDRLIQAEGSYGTRTYDHDSIGNLTVKGLASLEYNDPNHPHAVTKYEVPGTTYDYQYDANGNMTKRKRSRSGENLFYDYDNRLIRVEKFGLVWACAVGTQCQPPSSIVAEYQYDATGQRIKKEVAGTGTSIYYLGKDFEKSYHPNGSLTRKAFFLGSTRIAEEEETDQGVSYVR</sequence>
<evidence type="ECO:0000259" key="5">
    <source>
        <dbReference type="Pfam" id="PF12256"/>
    </source>
</evidence>
<dbReference type="Pfam" id="PF12256">
    <property type="entry name" value="TcdB_toxin_midN"/>
    <property type="match status" value="1"/>
</dbReference>
<feature type="domain" description="Teneurin-like YD-shell" evidence="6">
    <location>
        <begin position="1209"/>
        <end position="1333"/>
    </location>
</feature>
<evidence type="ECO:0000313" key="7">
    <source>
        <dbReference type="EMBL" id="PIQ86908.1"/>
    </source>
</evidence>
<dbReference type="InterPro" id="IPR050708">
    <property type="entry name" value="T6SS_VgrG/RHS"/>
</dbReference>
<protein>
    <submittedName>
        <fullName evidence="7">Uncharacterized protein</fullName>
    </submittedName>
</protein>
<accession>A0A2H0LRA3</accession>
<reference evidence="7 8" key="1">
    <citation type="submission" date="2017-09" db="EMBL/GenBank/DDBJ databases">
        <title>Depth-based differentiation of microbial function through sediment-hosted aquifers and enrichment of novel symbionts in the deep terrestrial subsurface.</title>
        <authorList>
            <person name="Probst A.J."/>
            <person name="Ladd B."/>
            <person name="Jarett J.K."/>
            <person name="Geller-Mcgrath D.E."/>
            <person name="Sieber C.M."/>
            <person name="Emerson J.B."/>
            <person name="Anantharaman K."/>
            <person name="Thomas B.C."/>
            <person name="Malmstrom R."/>
            <person name="Stieglmeier M."/>
            <person name="Klingl A."/>
            <person name="Woyke T."/>
            <person name="Ryan C.M."/>
            <person name="Banfield J.F."/>
        </authorList>
    </citation>
    <scope>NUCLEOTIDE SEQUENCE [LARGE SCALE GENOMIC DNA]</scope>
    <source>
        <strain evidence="7">CG11_big_fil_rev_8_21_14_0_20_45_26</strain>
    </source>
</reference>
<dbReference type="InterPro" id="IPR056823">
    <property type="entry name" value="TEN-like_YD-shell"/>
</dbReference>
<comment type="subcellular location">
    <subcellularLocation>
        <location evidence="1">Secreted</location>
    </subcellularLocation>
</comment>
<evidence type="ECO:0000256" key="2">
    <source>
        <dbReference type="ARBA" id="ARBA00022525"/>
    </source>
</evidence>